<dbReference type="Pfam" id="PF00156">
    <property type="entry name" value="Pribosyltran"/>
    <property type="match status" value="1"/>
</dbReference>
<dbReference type="CDD" id="cd06223">
    <property type="entry name" value="PRTases_typeI"/>
    <property type="match status" value="1"/>
</dbReference>
<dbReference type="SUPFAM" id="SSF53474">
    <property type="entry name" value="alpha/beta-Hydrolases"/>
    <property type="match status" value="1"/>
</dbReference>
<feature type="domain" description="Phosphoribosyltransferase" evidence="2">
    <location>
        <begin position="3"/>
        <end position="139"/>
    </location>
</feature>
<evidence type="ECO:0000313" key="3">
    <source>
        <dbReference type="EMBL" id="GCE43656.1"/>
    </source>
</evidence>
<dbReference type="Gene3D" id="3.30.1310.20">
    <property type="entry name" value="PRTase-like"/>
    <property type="match status" value="1"/>
</dbReference>
<evidence type="ECO:0000256" key="1">
    <source>
        <dbReference type="SAM" id="MobiDB-lite"/>
    </source>
</evidence>
<gene>
    <name evidence="3" type="ORF">Rhow_007886</name>
</gene>
<evidence type="ECO:0000313" key="4">
    <source>
        <dbReference type="Proteomes" id="UP000287519"/>
    </source>
</evidence>
<dbReference type="Gene3D" id="3.40.50.1820">
    <property type="entry name" value="alpha/beta hydrolase"/>
    <property type="match status" value="1"/>
</dbReference>
<keyword evidence="4" id="KW-1185">Reference proteome</keyword>
<dbReference type="InterPro" id="IPR000836">
    <property type="entry name" value="PRTase_dom"/>
</dbReference>
<sequence>MVVPALPRGGVPVAFEVAKALNAPLDVIVVRKLGMPYQPEVAFGALGEHGARVIDIDTVRRVGLSATEIAEVEQKQSAELRRCTELFHGGLAPIPLAGRTALIVDDGIATGSTAQAACQVARARGAARVVVAVPIGSPDMIDDLAREADEVVCMESPHGLSAIGQGYRSFSQTTDRDVTELLQAARDGFREPTTTHQDCGHRPLCDDDIEIDTGTVRLAGHLTIPEDPVGMVVFAHGSGSSRHSPRNRYVADVLNRAGLATLLFDLLGADEEGDRTLVFDIDLLSERLVDATCWLRTQSFAADLPIGYFGASTGAAAALCAVSDPRVDIKAVVARGGRPDLAGVCLRKVHTCTLLIVGSRDEAVLDLNRRAQAAIPGNSGLEIVPGATHLFDEPGPSSRPQHWRATGSRPICRCGRSANRGRMPHSRGDLGHHCPSR</sequence>
<dbReference type="Proteomes" id="UP000287519">
    <property type="component" value="Unassembled WGS sequence"/>
</dbReference>
<name>A0A402CJ54_RHOWR</name>
<dbReference type="SUPFAM" id="SSF53271">
    <property type="entry name" value="PRTase-like"/>
    <property type="match status" value="1"/>
</dbReference>
<accession>A0A402CJ54</accession>
<dbReference type="InterPro" id="IPR029058">
    <property type="entry name" value="AB_hydrolase_fold"/>
</dbReference>
<dbReference type="GO" id="GO:0008168">
    <property type="term" value="F:methyltransferase activity"/>
    <property type="evidence" value="ECO:0007669"/>
    <property type="project" value="UniProtKB-KW"/>
</dbReference>
<dbReference type="Gene3D" id="3.40.50.2020">
    <property type="match status" value="1"/>
</dbReference>
<keyword evidence="3" id="KW-0808">Transferase</keyword>
<dbReference type="InterPro" id="IPR029057">
    <property type="entry name" value="PRTase-like"/>
</dbReference>
<dbReference type="EMBL" id="BHYM01000079">
    <property type="protein sequence ID" value="GCE43656.1"/>
    <property type="molecule type" value="Genomic_DNA"/>
</dbReference>
<organism evidence="3 4">
    <name type="scientific">Rhodococcus wratislaviensis</name>
    <name type="common">Tsukamurella wratislaviensis</name>
    <dbReference type="NCBI Taxonomy" id="44752"/>
    <lineage>
        <taxon>Bacteria</taxon>
        <taxon>Bacillati</taxon>
        <taxon>Actinomycetota</taxon>
        <taxon>Actinomycetes</taxon>
        <taxon>Mycobacteriales</taxon>
        <taxon>Nocardiaceae</taxon>
        <taxon>Rhodococcus</taxon>
    </lineage>
</organism>
<comment type="caution">
    <text evidence="3">The sequence shown here is derived from an EMBL/GenBank/DDBJ whole genome shotgun (WGS) entry which is preliminary data.</text>
</comment>
<keyword evidence="3" id="KW-0489">Methyltransferase</keyword>
<feature type="region of interest" description="Disordered" evidence="1">
    <location>
        <begin position="414"/>
        <end position="437"/>
    </location>
</feature>
<proteinExistence type="predicted"/>
<evidence type="ECO:0000259" key="2">
    <source>
        <dbReference type="Pfam" id="PF00156"/>
    </source>
</evidence>
<feature type="compositionally biased region" description="Basic and acidic residues" evidence="1">
    <location>
        <begin position="426"/>
        <end position="437"/>
    </location>
</feature>
<reference evidence="3 4" key="1">
    <citation type="submission" date="2018-11" db="EMBL/GenBank/DDBJ databases">
        <title>Microbial catabolism of amino acid.</title>
        <authorList>
            <person name="Hibi M."/>
            <person name="Ogawa J."/>
        </authorList>
    </citation>
    <scope>NUCLEOTIDE SEQUENCE [LARGE SCALE GENOMIC DNA]</scope>
    <source>
        <strain evidence="3 4">C31-06</strain>
    </source>
</reference>
<dbReference type="AlphaFoldDB" id="A0A402CJ54"/>
<dbReference type="GO" id="GO:0032259">
    <property type="term" value="P:methylation"/>
    <property type="evidence" value="ECO:0007669"/>
    <property type="project" value="UniProtKB-KW"/>
</dbReference>
<protein>
    <submittedName>
        <fullName evidence="3">Protein-L-isoaspartate O-methyltransferase</fullName>
    </submittedName>
</protein>